<gene>
    <name evidence="6" type="ORF">ACFQS3_14165</name>
</gene>
<feature type="region of interest" description="Disordered" evidence="4">
    <location>
        <begin position="84"/>
        <end position="104"/>
    </location>
</feature>
<keyword evidence="3" id="KW-0598">Phosphotransferase system</keyword>
<organism evidence="6 7">
    <name type="scientific">Glycomyces mayteni</name>
    <dbReference type="NCBI Taxonomy" id="543887"/>
    <lineage>
        <taxon>Bacteria</taxon>
        <taxon>Bacillati</taxon>
        <taxon>Actinomycetota</taxon>
        <taxon>Actinomycetes</taxon>
        <taxon>Glycomycetales</taxon>
        <taxon>Glycomycetaceae</taxon>
        <taxon>Glycomyces</taxon>
    </lineage>
</organism>
<dbReference type="Proteomes" id="UP001596470">
    <property type="component" value="Unassembled WGS sequence"/>
</dbReference>
<proteinExistence type="predicted"/>
<dbReference type="PROSITE" id="PS00589">
    <property type="entry name" value="PTS_HPR_SER"/>
    <property type="match status" value="1"/>
</dbReference>
<name>A0ABW2D7H5_9ACTN</name>
<evidence type="ECO:0000256" key="4">
    <source>
        <dbReference type="SAM" id="MobiDB-lite"/>
    </source>
</evidence>
<evidence type="ECO:0000313" key="7">
    <source>
        <dbReference type="Proteomes" id="UP001596470"/>
    </source>
</evidence>
<dbReference type="PANTHER" id="PTHR33705:SF2">
    <property type="entry name" value="PHOSPHOCARRIER PROTEIN NPR"/>
    <property type="match status" value="1"/>
</dbReference>
<reference evidence="7" key="1">
    <citation type="journal article" date="2019" name="Int. J. Syst. Evol. Microbiol.">
        <title>The Global Catalogue of Microorganisms (GCM) 10K type strain sequencing project: providing services to taxonomists for standard genome sequencing and annotation.</title>
        <authorList>
            <consortium name="The Broad Institute Genomics Platform"/>
            <consortium name="The Broad Institute Genome Sequencing Center for Infectious Disease"/>
            <person name="Wu L."/>
            <person name="Ma J."/>
        </authorList>
    </citation>
    <scope>NUCLEOTIDE SEQUENCE [LARGE SCALE GENOMIC DNA]</scope>
    <source>
        <strain evidence="7">KACC 12634</strain>
    </source>
</reference>
<comment type="caution">
    <text evidence="6">The sequence shown here is derived from an EMBL/GenBank/DDBJ whole genome shotgun (WGS) entry which is preliminary data.</text>
</comment>
<accession>A0ABW2D7H5</accession>
<dbReference type="EMBL" id="JBHSYS010000003">
    <property type="protein sequence ID" value="MFC6958345.1"/>
    <property type="molecule type" value="Genomic_DNA"/>
</dbReference>
<dbReference type="InterPro" id="IPR002114">
    <property type="entry name" value="PTS_HPr_Ser_P_site"/>
</dbReference>
<evidence type="ECO:0000256" key="3">
    <source>
        <dbReference type="ARBA" id="ARBA00022683"/>
    </source>
</evidence>
<evidence type="ECO:0000313" key="6">
    <source>
        <dbReference type="EMBL" id="MFC6958345.1"/>
    </source>
</evidence>
<feature type="domain" description="HPr" evidence="5">
    <location>
        <begin position="1"/>
        <end position="89"/>
    </location>
</feature>
<dbReference type="InterPro" id="IPR035895">
    <property type="entry name" value="HPr-like_sf"/>
</dbReference>
<dbReference type="InterPro" id="IPR050399">
    <property type="entry name" value="HPr"/>
</dbReference>
<evidence type="ECO:0000256" key="2">
    <source>
        <dbReference type="ARBA" id="ARBA00022490"/>
    </source>
</evidence>
<evidence type="ECO:0000256" key="1">
    <source>
        <dbReference type="ARBA" id="ARBA00004496"/>
    </source>
</evidence>
<comment type="subcellular location">
    <subcellularLocation>
        <location evidence="1">Cytoplasm</location>
    </subcellularLocation>
</comment>
<protein>
    <submittedName>
        <fullName evidence="6">HPr family phosphocarrier protein</fullName>
    </submittedName>
</protein>
<keyword evidence="2" id="KW-0963">Cytoplasm</keyword>
<dbReference type="RefSeq" id="WP_382346877.1">
    <property type="nucleotide sequence ID" value="NZ_JBHMBP010000001.1"/>
</dbReference>
<dbReference type="PROSITE" id="PS51350">
    <property type="entry name" value="PTS_HPR_DOM"/>
    <property type="match status" value="1"/>
</dbReference>
<dbReference type="PANTHER" id="PTHR33705">
    <property type="entry name" value="PHOSPHOCARRIER PROTEIN HPR"/>
    <property type="match status" value="1"/>
</dbReference>
<keyword evidence="7" id="KW-1185">Reference proteome</keyword>
<dbReference type="Gene3D" id="3.30.1340.10">
    <property type="entry name" value="HPr-like"/>
    <property type="match status" value="1"/>
</dbReference>
<evidence type="ECO:0000259" key="5">
    <source>
        <dbReference type="PROSITE" id="PS51350"/>
    </source>
</evidence>
<sequence>MAERRVKVSTEVGIQARPATVFVETAASSPGEVTIAKTGDDQSHDAKSILQVLVLDVRPGDEIVLTGDDEDVLDRLVALVTADGADGEHAGSDGGKDLADIDER</sequence>
<dbReference type="NCBIfam" id="TIGR01003">
    <property type="entry name" value="PTS_HPr_family"/>
    <property type="match status" value="1"/>
</dbReference>
<dbReference type="PRINTS" id="PR00107">
    <property type="entry name" value="PHOSPHOCPHPR"/>
</dbReference>
<feature type="compositionally biased region" description="Basic and acidic residues" evidence="4">
    <location>
        <begin position="86"/>
        <end position="104"/>
    </location>
</feature>
<dbReference type="Pfam" id="PF00381">
    <property type="entry name" value="PTS-HPr"/>
    <property type="match status" value="1"/>
</dbReference>
<dbReference type="SUPFAM" id="SSF55594">
    <property type="entry name" value="HPr-like"/>
    <property type="match status" value="1"/>
</dbReference>
<dbReference type="InterPro" id="IPR000032">
    <property type="entry name" value="HPr-like"/>
</dbReference>